<protein>
    <submittedName>
        <fullName evidence="2">Uncharacterized protein</fullName>
    </submittedName>
</protein>
<reference evidence="2 3" key="1">
    <citation type="submission" date="2024-01" db="EMBL/GenBank/DDBJ databases">
        <title>The complete chloroplast genome sequence of Lithospermum erythrorhizon: insights into the phylogenetic relationship among Boraginaceae species and the maternal lineages of purple gromwells.</title>
        <authorList>
            <person name="Okada T."/>
            <person name="Watanabe K."/>
        </authorList>
    </citation>
    <scope>NUCLEOTIDE SEQUENCE [LARGE SCALE GENOMIC DNA]</scope>
</reference>
<dbReference type="AlphaFoldDB" id="A0AAV3NJC9"/>
<evidence type="ECO:0000313" key="3">
    <source>
        <dbReference type="Proteomes" id="UP001454036"/>
    </source>
</evidence>
<sequence>MLLLEWYPMQSQGGERVEGGAEIQGDEVQGCEDVLGGVKKFRGWMQVGRGDEFMRSNNVVYDRNEDVDHDDYDYETENFMREDNFDYDTDVELENEDMGMENEDMDHEDSTGMERRACYLDEDEALEDMGPVLNDIEPLPEGSFEYSDGLVDMSEEEEEDVEVFSSSRKEKKEQRREPLFDRHWCSLLIVSGPYIRDHSSETIVSGLKFKD</sequence>
<comment type="caution">
    <text evidence="2">The sequence shown here is derived from an EMBL/GenBank/DDBJ whole genome shotgun (WGS) entry which is preliminary data.</text>
</comment>
<dbReference type="EMBL" id="BAABME010000093">
    <property type="protein sequence ID" value="GAA0139477.1"/>
    <property type="molecule type" value="Genomic_DNA"/>
</dbReference>
<dbReference type="Proteomes" id="UP001454036">
    <property type="component" value="Unassembled WGS sequence"/>
</dbReference>
<accession>A0AAV3NJC9</accession>
<organism evidence="2 3">
    <name type="scientific">Lithospermum erythrorhizon</name>
    <name type="common">Purple gromwell</name>
    <name type="synonym">Lithospermum officinale var. erythrorhizon</name>
    <dbReference type="NCBI Taxonomy" id="34254"/>
    <lineage>
        <taxon>Eukaryota</taxon>
        <taxon>Viridiplantae</taxon>
        <taxon>Streptophyta</taxon>
        <taxon>Embryophyta</taxon>
        <taxon>Tracheophyta</taxon>
        <taxon>Spermatophyta</taxon>
        <taxon>Magnoliopsida</taxon>
        <taxon>eudicotyledons</taxon>
        <taxon>Gunneridae</taxon>
        <taxon>Pentapetalae</taxon>
        <taxon>asterids</taxon>
        <taxon>lamiids</taxon>
        <taxon>Boraginales</taxon>
        <taxon>Boraginaceae</taxon>
        <taxon>Boraginoideae</taxon>
        <taxon>Lithospermeae</taxon>
        <taxon>Lithospermum</taxon>
    </lineage>
</organism>
<keyword evidence="3" id="KW-1185">Reference proteome</keyword>
<feature type="compositionally biased region" description="Acidic residues" evidence="1">
    <location>
        <begin position="153"/>
        <end position="162"/>
    </location>
</feature>
<evidence type="ECO:0000256" key="1">
    <source>
        <dbReference type="SAM" id="MobiDB-lite"/>
    </source>
</evidence>
<proteinExistence type="predicted"/>
<gene>
    <name evidence="2" type="ORF">LIER_01012</name>
</gene>
<name>A0AAV3NJC9_LITER</name>
<feature type="compositionally biased region" description="Basic and acidic residues" evidence="1">
    <location>
        <begin position="167"/>
        <end position="177"/>
    </location>
</feature>
<feature type="region of interest" description="Disordered" evidence="1">
    <location>
        <begin position="152"/>
        <end position="177"/>
    </location>
</feature>
<evidence type="ECO:0000313" key="2">
    <source>
        <dbReference type="EMBL" id="GAA0139477.1"/>
    </source>
</evidence>